<dbReference type="PANTHER" id="PTHR33653:SF1">
    <property type="entry name" value="RIBONUCLEASE VAPC2"/>
    <property type="match status" value="1"/>
</dbReference>
<sequence length="133" mass="14308">MTRYLLDTNIISDLIRHPRGAAAQSIAKVGDRAVVTSAIVAAELRYGCEKSGSTRLRAAVEAVLSELEILPFDEPASRAYASLRVSLESRGLPIGGNDMLIAAQVLALEAVLVTANTSEFARVEDLRIENWLG</sequence>
<evidence type="ECO:0000256" key="8">
    <source>
        <dbReference type="HAMAP-Rule" id="MF_00265"/>
    </source>
</evidence>
<protein>
    <recommendedName>
        <fullName evidence="8">Ribonuclease VapC</fullName>
        <shortName evidence="8">RNase VapC</shortName>
        <ecNumber evidence="8">3.1.-.-</ecNumber>
    </recommendedName>
    <alternativeName>
        <fullName evidence="8">Toxin VapC</fullName>
    </alternativeName>
</protein>
<name>A0ABW0P9S0_9HYPH</name>
<evidence type="ECO:0000256" key="3">
    <source>
        <dbReference type="ARBA" id="ARBA00022722"/>
    </source>
</evidence>
<dbReference type="InterPro" id="IPR022907">
    <property type="entry name" value="VapC_family"/>
</dbReference>
<keyword evidence="2 8" id="KW-1277">Toxin-antitoxin system</keyword>
<dbReference type="SUPFAM" id="SSF88723">
    <property type="entry name" value="PIN domain-like"/>
    <property type="match status" value="1"/>
</dbReference>
<keyword evidence="8" id="KW-0800">Toxin</keyword>
<evidence type="ECO:0000256" key="2">
    <source>
        <dbReference type="ARBA" id="ARBA00022649"/>
    </source>
</evidence>
<evidence type="ECO:0000256" key="1">
    <source>
        <dbReference type="ARBA" id="ARBA00001946"/>
    </source>
</evidence>
<feature type="binding site" evidence="8">
    <location>
        <position position="98"/>
    </location>
    <ligand>
        <name>Mg(2+)</name>
        <dbReference type="ChEBI" id="CHEBI:18420"/>
    </ligand>
</feature>
<keyword evidence="4 8" id="KW-0479">Metal-binding</keyword>
<evidence type="ECO:0000259" key="9">
    <source>
        <dbReference type="SMART" id="SM00670"/>
    </source>
</evidence>
<organism evidence="10 11">
    <name type="scientific">Bosea massiliensis</name>
    <dbReference type="NCBI Taxonomy" id="151419"/>
    <lineage>
        <taxon>Bacteria</taxon>
        <taxon>Pseudomonadati</taxon>
        <taxon>Pseudomonadota</taxon>
        <taxon>Alphaproteobacteria</taxon>
        <taxon>Hyphomicrobiales</taxon>
        <taxon>Boseaceae</taxon>
        <taxon>Bosea</taxon>
    </lineage>
</organism>
<dbReference type="EMBL" id="JBHSLU010000096">
    <property type="protein sequence ID" value="MFC5508547.1"/>
    <property type="molecule type" value="Genomic_DNA"/>
</dbReference>
<comment type="cofactor">
    <cofactor evidence="1 8">
        <name>Mg(2+)</name>
        <dbReference type="ChEBI" id="CHEBI:18420"/>
    </cofactor>
</comment>
<gene>
    <name evidence="8" type="primary">vapC</name>
    <name evidence="10" type="ORF">ACFPN9_25210</name>
</gene>
<evidence type="ECO:0000313" key="11">
    <source>
        <dbReference type="Proteomes" id="UP001596060"/>
    </source>
</evidence>
<feature type="binding site" evidence="8">
    <location>
        <position position="7"/>
    </location>
    <ligand>
        <name>Mg(2+)</name>
        <dbReference type="ChEBI" id="CHEBI:18420"/>
    </ligand>
</feature>
<dbReference type="EC" id="3.1.-.-" evidence="8"/>
<evidence type="ECO:0000256" key="5">
    <source>
        <dbReference type="ARBA" id="ARBA00022801"/>
    </source>
</evidence>
<keyword evidence="5 8" id="KW-0378">Hydrolase</keyword>
<comment type="similarity">
    <text evidence="7 8">Belongs to the PINc/VapC protein family.</text>
</comment>
<evidence type="ECO:0000256" key="4">
    <source>
        <dbReference type="ARBA" id="ARBA00022723"/>
    </source>
</evidence>
<keyword evidence="11" id="KW-1185">Reference proteome</keyword>
<dbReference type="HAMAP" id="MF_00265">
    <property type="entry name" value="VapC_Nob1"/>
    <property type="match status" value="1"/>
</dbReference>
<evidence type="ECO:0000313" key="10">
    <source>
        <dbReference type="EMBL" id="MFC5508547.1"/>
    </source>
</evidence>
<dbReference type="SMART" id="SM00670">
    <property type="entry name" value="PINc"/>
    <property type="match status" value="1"/>
</dbReference>
<reference evidence="11" key="1">
    <citation type="journal article" date="2019" name="Int. J. Syst. Evol. Microbiol.">
        <title>The Global Catalogue of Microorganisms (GCM) 10K type strain sequencing project: providing services to taxonomists for standard genome sequencing and annotation.</title>
        <authorList>
            <consortium name="The Broad Institute Genomics Platform"/>
            <consortium name="The Broad Institute Genome Sequencing Center for Infectious Disease"/>
            <person name="Wu L."/>
            <person name="Ma J."/>
        </authorList>
    </citation>
    <scope>NUCLEOTIDE SEQUENCE [LARGE SCALE GENOMIC DNA]</scope>
    <source>
        <strain evidence="11">CCUG 43117</strain>
    </source>
</reference>
<keyword evidence="3 8" id="KW-0540">Nuclease</keyword>
<comment type="function">
    <text evidence="8">Toxic component of a toxin-antitoxin (TA) system. An RNase.</text>
</comment>
<evidence type="ECO:0000256" key="7">
    <source>
        <dbReference type="ARBA" id="ARBA00038093"/>
    </source>
</evidence>
<dbReference type="CDD" id="cd18748">
    <property type="entry name" value="PIN_VapC4-5_FitB-like"/>
    <property type="match status" value="1"/>
</dbReference>
<comment type="caution">
    <text evidence="10">The sequence shown here is derived from an EMBL/GenBank/DDBJ whole genome shotgun (WGS) entry which is preliminary data.</text>
</comment>
<dbReference type="InterPro" id="IPR002716">
    <property type="entry name" value="PIN_dom"/>
</dbReference>
<proteinExistence type="inferred from homology"/>
<dbReference type="Pfam" id="PF01850">
    <property type="entry name" value="PIN"/>
    <property type="match status" value="1"/>
</dbReference>
<feature type="domain" description="PIN" evidence="9">
    <location>
        <begin position="2"/>
        <end position="121"/>
    </location>
</feature>
<dbReference type="Gene3D" id="3.40.50.1010">
    <property type="entry name" value="5'-nuclease"/>
    <property type="match status" value="1"/>
</dbReference>
<dbReference type="PANTHER" id="PTHR33653">
    <property type="entry name" value="RIBONUCLEASE VAPC2"/>
    <property type="match status" value="1"/>
</dbReference>
<dbReference type="RefSeq" id="WP_066722378.1">
    <property type="nucleotide sequence ID" value="NZ_JBHSLU010000096.1"/>
</dbReference>
<evidence type="ECO:0000256" key="6">
    <source>
        <dbReference type="ARBA" id="ARBA00022842"/>
    </source>
</evidence>
<dbReference type="Proteomes" id="UP001596060">
    <property type="component" value="Unassembled WGS sequence"/>
</dbReference>
<dbReference type="InterPro" id="IPR029060">
    <property type="entry name" value="PIN-like_dom_sf"/>
</dbReference>
<dbReference type="InterPro" id="IPR050556">
    <property type="entry name" value="Type_II_TA_system_RNase"/>
</dbReference>
<accession>A0ABW0P9S0</accession>
<keyword evidence="6 8" id="KW-0460">Magnesium</keyword>